<comment type="caution">
    <text evidence="1">The sequence shown here is derived from an EMBL/GenBank/DDBJ whole genome shotgun (WGS) entry which is preliminary data.</text>
</comment>
<gene>
    <name evidence="1" type="ORF">EJB05_40678</name>
</gene>
<evidence type="ECO:0000313" key="2">
    <source>
        <dbReference type="Proteomes" id="UP000324897"/>
    </source>
</evidence>
<proteinExistence type="predicted"/>
<evidence type="ECO:0000313" key="1">
    <source>
        <dbReference type="EMBL" id="TVU13146.1"/>
    </source>
</evidence>
<dbReference type="Proteomes" id="UP000324897">
    <property type="component" value="Unassembled WGS sequence"/>
</dbReference>
<name>A0A5J9TP25_9POAL</name>
<keyword evidence="2" id="KW-1185">Reference proteome</keyword>
<accession>A0A5J9TP25</accession>
<reference evidence="1 2" key="1">
    <citation type="journal article" date="2019" name="Sci. Rep.">
        <title>A high-quality genome of Eragrostis curvula grass provides insights into Poaceae evolution and supports new strategies to enhance forage quality.</title>
        <authorList>
            <person name="Carballo J."/>
            <person name="Santos B.A.C.M."/>
            <person name="Zappacosta D."/>
            <person name="Garbus I."/>
            <person name="Selva J.P."/>
            <person name="Gallo C.A."/>
            <person name="Diaz A."/>
            <person name="Albertini E."/>
            <person name="Caccamo M."/>
            <person name="Echenique V."/>
        </authorList>
    </citation>
    <scope>NUCLEOTIDE SEQUENCE [LARGE SCALE GENOMIC DNA]</scope>
    <source>
        <strain evidence="2">cv. Victoria</strain>
        <tissue evidence="1">Leaf</tissue>
    </source>
</reference>
<sequence>MAAISPGTPPATIARLHLLLLDVAVFRSSIPHLLPLRATRLQQQLTITIVVTEVAAIPSSCGLVAN</sequence>
<organism evidence="1 2">
    <name type="scientific">Eragrostis curvula</name>
    <name type="common">weeping love grass</name>
    <dbReference type="NCBI Taxonomy" id="38414"/>
    <lineage>
        <taxon>Eukaryota</taxon>
        <taxon>Viridiplantae</taxon>
        <taxon>Streptophyta</taxon>
        <taxon>Embryophyta</taxon>
        <taxon>Tracheophyta</taxon>
        <taxon>Spermatophyta</taxon>
        <taxon>Magnoliopsida</taxon>
        <taxon>Liliopsida</taxon>
        <taxon>Poales</taxon>
        <taxon>Poaceae</taxon>
        <taxon>PACMAD clade</taxon>
        <taxon>Chloridoideae</taxon>
        <taxon>Eragrostideae</taxon>
        <taxon>Eragrostidinae</taxon>
        <taxon>Eragrostis</taxon>
    </lineage>
</organism>
<protein>
    <submittedName>
        <fullName evidence="1">Uncharacterized protein</fullName>
    </submittedName>
</protein>
<dbReference type="EMBL" id="RWGY01000035">
    <property type="protein sequence ID" value="TVU13146.1"/>
    <property type="molecule type" value="Genomic_DNA"/>
</dbReference>
<dbReference type="Gramene" id="TVU13146">
    <property type="protein sequence ID" value="TVU13146"/>
    <property type="gene ID" value="EJB05_40678"/>
</dbReference>
<dbReference type="AlphaFoldDB" id="A0A5J9TP25"/>